<comment type="subunit">
    <text evidence="2">Component of a cohesin-like complex composed of ScpA, ScpB and the Smc homodimer, in which ScpA and ScpB bind to the head domain of Smc. The presence of the three proteins is required for the association of the complex with DNA.</text>
</comment>
<name>A0A9X3X8H0_9BACT</name>
<evidence type="ECO:0000256" key="3">
    <source>
        <dbReference type="SAM" id="MobiDB-lite"/>
    </source>
</evidence>
<feature type="region of interest" description="Disordered" evidence="3">
    <location>
        <begin position="259"/>
        <end position="360"/>
    </location>
</feature>
<comment type="similarity">
    <text evidence="2">Belongs to the ScpA family.</text>
</comment>
<evidence type="ECO:0000313" key="4">
    <source>
        <dbReference type="EMBL" id="MDC3984313.1"/>
    </source>
</evidence>
<keyword evidence="5" id="KW-1185">Reference proteome</keyword>
<dbReference type="InterPro" id="IPR003768">
    <property type="entry name" value="ScpA"/>
</dbReference>
<keyword evidence="2" id="KW-0963">Cytoplasm</keyword>
<evidence type="ECO:0000256" key="1">
    <source>
        <dbReference type="ARBA" id="ARBA00044777"/>
    </source>
</evidence>
<comment type="caution">
    <text evidence="4">The sequence shown here is derived from an EMBL/GenBank/DDBJ whole genome shotgun (WGS) entry which is preliminary data.</text>
</comment>
<comment type="subcellular location">
    <subcellularLocation>
        <location evidence="2">Cytoplasm</location>
    </subcellularLocation>
    <text evidence="2">Associated with two foci at the outer edges of the nucleoid region in young cells, and at four foci within both cell halves in older cells.</text>
</comment>
<dbReference type="GO" id="GO:0051301">
    <property type="term" value="P:cell division"/>
    <property type="evidence" value="ECO:0007669"/>
    <property type="project" value="UniProtKB-KW"/>
</dbReference>
<dbReference type="GO" id="GO:0006260">
    <property type="term" value="P:DNA replication"/>
    <property type="evidence" value="ECO:0007669"/>
    <property type="project" value="UniProtKB-UniRule"/>
</dbReference>
<organism evidence="4 5">
    <name type="scientific">Polyangium jinanense</name>
    <dbReference type="NCBI Taxonomy" id="2829994"/>
    <lineage>
        <taxon>Bacteria</taxon>
        <taxon>Pseudomonadati</taxon>
        <taxon>Myxococcota</taxon>
        <taxon>Polyangia</taxon>
        <taxon>Polyangiales</taxon>
        <taxon>Polyangiaceae</taxon>
        <taxon>Polyangium</taxon>
    </lineage>
</organism>
<comment type="function">
    <text evidence="2">Participates in chromosomal partition during cell division. May act via the formation of a condensin-like complex containing Smc and ScpB that pull DNA away from mid-cell into both cell halves.</text>
</comment>
<dbReference type="PANTHER" id="PTHR33969">
    <property type="entry name" value="SEGREGATION AND CONDENSATION PROTEIN A"/>
    <property type="match status" value="1"/>
</dbReference>
<keyword evidence="2" id="KW-0159">Chromosome partition</keyword>
<proteinExistence type="inferred from homology"/>
<dbReference type="HAMAP" id="MF_01805">
    <property type="entry name" value="ScpA"/>
    <property type="match status" value="1"/>
</dbReference>
<accession>A0A9X3X8H0</accession>
<dbReference type="GO" id="GO:0007059">
    <property type="term" value="P:chromosome segregation"/>
    <property type="evidence" value="ECO:0007669"/>
    <property type="project" value="UniProtKB-UniRule"/>
</dbReference>
<dbReference type="EMBL" id="JAGTJJ010000019">
    <property type="protein sequence ID" value="MDC3984313.1"/>
    <property type="molecule type" value="Genomic_DNA"/>
</dbReference>
<dbReference type="Proteomes" id="UP001151081">
    <property type="component" value="Unassembled WGS sequence"/>
</dbReference>
<dbReference type="PANTHER" id="PTHR33969:SF2">
    <property type="entry name" value="SEGREGATION AND CONDENSATION PROTEIN A"/>
    <property type="match status" value="1"/>
</dbReference>
<dbReference type="GO" id="GO:0005737">
    <property type="term" value="C:cytoplasm"/>
    <property type="evidence" value="ECO:0007669"/>
    <property type="project" value="UniProtKB-SubCell"/>
</dbReference>
<feature type="compositionally biased region" description="Acidic residues" evidence="3">
    <location>
        <begin position="342"/>
        <end position="360"/>
    </location>
</feature>
<feature type="compositionally biased region" description="Basic and acidic residues" evidence="3">
    <location>
        <begin position="268"/>
        <end position="341"/>
    </location>
</feature>
<reference evidence="4 5" key="1">
    <citation type="submission" date="2021-04" db="EMBL/GenBank/DDBJ databases">
        <title>Genome analysis of Polyangium sp.</title>
        <authorList>
            <person name="Li Y."/>
            <person name="Wang J."/>
        </authorList>
    </citation>
    <scope>NUCLEOTIDE SEQUENCE [LARGE SCALE GENOMIC DNA]</scope>
    <source>
        <strain evidence="4 5">SDU14</strain>
    </source>
</reference>
<gene>
    <name evidence="2" type="primary">scpA</name>
    <name evidence="4" type="ORF">KEG57_27645</name>
</gene>
<protein>
    <recommendedName>
        <fullName evidence="1 2">Segregation and condensation protein A</fullName>
    </recommendedName>
</protein>
<evidence type="ECO:0000313" key="5">
    <source>
        <dbReference type="Proteomes" id="UP001151081"/>
    </source>
</evidence>
<keyword evidence="2" id="KW-0131">Cell cycle</keyword>
<keyword evidence="2" id="KW-0132">Cell division</keyword>
<dbReference type="AlphaFoldDB" id="A0A9X3X8H0"/>
<dbReference type="Pfam" id="PF02616">
    <property type="entry name" value="SMC_ScpA"/>
    <property type="match status" value="1"/>
</dbReference>
<sequence>MPAATETQDNDNAYRIALPQFEGPLDLLLHLIQQHELDILDIPVSFITQKYLEYLSIMRALTIDLASEYLVMAATLTHIKSKMLLPVVPKDQDGDGLPEEEVDPREELVRRLLEYQKYKAAAADLADRGTLGKDIFPRGIPEPVPEGPAPFAPVGVFSLFESLEKLLKRTNIKIEHQVNFDRITITDRIVQLTERLSGRRRATFEELVLDDPARKGAPLTKFDIVITFLAILEMARMKLLRIYQSDPLATIHLELSVQAGTSEEEDDNPFREERNETREERNETREERGDTREERDEAREERDETREERGDTREERDETREERGDTREERDEAREERGDTREELDDTGEERDEPEVNDGD</sequence>
<dbReference type="Gene3D" id="6.10.250.2410">
    <property type="match status" value="1"/>
</dbReference>
<evidence type="ECO:0000256" key="2">
    <source>
        <dbReference type="HAMAP-Rule" id="MF_01805"/>
    </source>
</evidence>